<dbReference type="PANTHER" id="PTHR43298">
    <property type="entry name" value="MULTIDRUG RESISTANCE PROTEIN NORM-RELATED"/>
    <property type="match status" value="1"/>
</dbReference>
<evidence type="ECO:0000256" key="8">
    <source>
        <dbReference type="ARBA" id="ARBA00023136"/>
    </source>
</evidence>
<keyword evidence="8 10" id="KW-0472">Membrane</keyword>
<gene>
    <name evidence="11" type="ORF">EM808_14410</name>
</gene>
<evidence type="ECO:0000256" key="9">
    <source>
        <dbReference type="ARBA" id="ARBA00031636"/>
    </source>
</evidence>
<dbReference type="EMBL" id="RZTZ01000005">
    <property type="protein sequence ID" value="RVT61444.1"/>
    <property type="molecule type" value="Genomic_DNA"/>
</dbReference>
<accession>A0A437K9S9</accession>
<evidence type="ECO:0000256" key="1">
    <source>
        <dbReference type="ARBA" id="ARBA00003408"/>
    </source>
</evidence>
<feature type="transmembrane region" description="Helical" evidence="10">
    <location>
        <begin position="83"/>
        <end position="105"/>
    </location>
</feature>
<feature type="transmembrane region" description="Helical" evidence="10">
    <location>
        <begin position="186"/>
        <end position="205"/>
    </location>
</feature>
<keyword evidence="7 10" id="KW-1133">Transmembrane helix</keyword>
<feature type="transmembrane region" description="Helical" evidence="10">
    <location>
        <begin position="409"/>
        <end position="427"/>
    </location>
</feature>
<organism evidence="11 12">
    <name type="scientific">Niallia taxi</name>
    <dbReference type="NCBI Taxonomy" id="2499688"/>
    <lineage>
        <taxon>Bacteria</taxon>
        <taxon>Bacillati</taxon>
        <taxon>Bacillota</taxon>
        <taxon>Bacilli</taxon>
        <taxon>Bacillales</taxon>
        <taxon>Bacillaceae</taxon>
        <taxon>Niallia</taxon>
    </lineage>
</organism>
<evidence type="ECO:0000256" key="6">
    <source>
        <dbReference type="ARBA" id="ARBA00022692"/>
    </source>
</evidence>
<evidence type="ECO:0000256" key="7">
    <source>
        <dbReference type="ARBA" id="ARBA00022989"/>
    </source>
</evidence>
<reference evidence="11 12" key="1">
    <citation type="submission" date="2019-01" db="EMBL/GenBank/DDBJ databases">
        <title>Bacillus sp. M5HDSG1-1, whole genome shotgun sequence.</title>
        <authorList>
            <person name="Tuo L."/>
        </authorList>
    </citation>
    <scope>NUCLEOTIDE SEQUENCE [LARGE SCALE GENOMIC DNA]</scope>
    <source>
        <strain evidence="11 12">M5HDSG1-1</strain>
    </source>
</reference>
<name>A0A437K9S9_9BACI</name>
<feature type="transmembrane region" description="Helical" evidence="10">
    <location>
        <begin position="313"/>
        <end position="334"/>
    </location>
</feature>
<feature type="transmembrane region" description="Helical" evidence="10">
    <location>
        <begin position="265"/>
        <end position="292"/>
    </location>
</feature>
<keyword evidence="5" id="KW-0813">Transport</keyword>
<dbReference type="CDD" id="cd13136">
    <property type="entry name" value="MATE_DinF_like"/>
    <property type="match status" value="1"/>
</dbReference>
<feature type="transmembrane region" description="Helical" evidence="10">
    <location>
        <begin position="161"/>
        <end position="180"/>
    </location>
</feature>
<sequence length="443" mass="48787">MTHRYFLSLALPLIFATITVPLLGAVDTAVVGQLPDPAYIGGVAVGTVIFNSIYWLFGFLRVSTSGFASQALGADDEMQGSMAFLRPVCIGLIIGLVILLFQEVIFNLSISFLGVQGNVKEVSSVYFHIRIWAAPFALMNYAVLGWLLGMEQIKATVLIQVLMNILNIVLAVVLVLVFHLGVAGVAIAVLCAEIFAFVFGIILLVRSGKLKVSMSTKELFRNLYDKEPLKRMMIVNRDLFIRTICLLAVFNTFTAKGAVYGEEVLAANAILIQIHYIMAYFYDGLANAASILTGKAVGQRNGQLYEATVKKSYFWSFTFSAAISLAFFLCKDAVIPLFTVVEEVVLITKQYEGWLILFPLASSIGLVFYGIFAGAAEAGLVRNSMLVSVAVFLAILFPATHYWGNHGLWLSFIVFSLFRSILLVRYMPALEKRLPFMNKHTSA</sequence>
<evidence type="ECO:0000256" key="2">
    <source>
        <dbReference type="ARBA" id="ARBA00004141"/>
    </source>
</evidence>
<dbReference type="InterPro" id="IPR044644">
    <property type="entry name" value="DinF-like"/>
</dbReference>
<dbReference type="GO" id="GO:0015297">
    <property type="term" value="F:antiporter activity"/>
    <property type="evidence" value="ECO:0007669"/>
    <property type="project" value="InterPro"/>
</dbReference>
<dbReference type="Proteomes" id="UP000288024">
    <property type="component" value="Unassembled WGS sequence"/>
</dbReference>
<keyword evidence="12" id="KW-1185">Reference proteome</keyword>
<dbReference type="RefSeq" id="WP_127738900.1">
    <property type="nucleotide sequence ID" value="NZ_CP196002.1"/>
</dbReference>
<comment type="subcellular location">
    <subcellularLocation>
        <location evidence="2">Membrane</location>
        <topology evidence="2">Multi-pass membrane protein</topology>
    </subcellularLocation>
</comment>
<feature type="transmembrane region" description="Helical" evidence="10">
    <location>
        <begin position="384"/>
        <end position="403"/>
    </location>
</feature>
<feature type="transmembrane region" description="Helical" evidence="10">
    <location>
        <begin position="239"/>
        <end position="259"/>
    </location>
</feature>
<dbReference type="InterPro" id="IPR050222">
    <property type="entry name" value="MATE_MdtK"/>
</dbReference>
<comment type="caution">
    <text evidence="11">The sequence shown here is derived from an EMBL/GenBank/DDBJ whole genome shotgun (WGS) entry which is preliminary data.</text>
</comment>
<evidence type="ECO:0000313" key="12">
    <source>
        <dbReference type="Proteomes" id="UP000288024"/>
    </source>
</evidence>
<comment type="similarity">
    <text evidence="3">Belongs to the multi antimicrobial extrusion (MATE) (TC 2.A.66.1) family.</text>
</comment>
<evidence type="ECO:0000256" key="4">
    <source>
        <dbReference type="ARBA" id="ARBA00020268"/>
    </source>
</evidence>
<feature type="transmembrane region" description="Helical" evidence="10">
    <location>
        <begin position="354"/>
        <end position="372"/>
    </location>
</feature>
<dbReference type="GO" id="GO:0005886">
    <property type="term" value="C:plasma membrane"/>
    <property type="evidence" value="ECO:0007669"/>
    <property type="project" value="TreeGrafter"/>
</dbReference>
<evidence type="ECO:0000256" key="5">
    <source>
        <dbReference type="ARBA" id="ARBA00022448"/>
    </source>
</evidence>
<dbReference type="Pfam" id="PF01554">
    <property type="entry name" value="MatE"/>
    <property type="match status" value="2"/>
</dbReference>
<feature type="transmembrane region" description="Helical" evidence="10">
    <location>
        <begin position="125"/>
        <end position="149"/>
    </location>
</feature>
<keyword evidence="6 10" id="KW-0812">Transmembrane</keyword>
<dbReference type="GO" id="GO:0042910">
    <property type="term" value="F:xenobiotic transmembrane transporter activity"/>
    <property type="evidence" value="ECO:0007669"/>
    <property type="project" value="InterPro"/>
</dbReference>
<evidence type="ECO:0000313" key="11">
    <source>
        <dbReference type="EMBL" id="RVT61444.1"/>
    </source>
</evidence>
<comment type="function">
    <text evidence="1">Multidrug efflux pump.</text>
</comment>
<dbReference type="PANTHER" id="PTHR43298:SF2">
    <property type="entry name" value="FMN_FAD EXPORTER YEEO-RELATED"/>
    <property type="match status" value="1"/>
</dbReference>
<proteinExistence type="inferred from homology"/>
<dbReference type="NCBIfam" id="TIGR00797">
    <property type="entry name" value="matE"/>
    <property type="match status" value="1"/>
</dbReference>
<protein>
    <recommendedName>
        <fullName evidence="4">Probable multidrug resistance protein NorM</fullName>
    </recommendedName>
    <alternativeName>
        <fullName evidence="9">Multidrug-efflux transporter</fullName>
    </alternativeName>
</protein>
<dbReference type="AlphaFoldDB" id="A0A437K9S9"/>
<feature type="transmembrane region" description="Helical" evidence="10">
    <location>
        <begin position="40"/>
        <end position="62"/>
    </location>
</feature>
<evidence type="ECO:0000256" key="3">
    <source>
        <dbReference type="ARBA" id="ARBA00010199"/>
    </source>
</evidence>
<evidence type="ECO:0000256" key="10">
    <source>
        <dbReference type="SAM" id="Phobius"/>
    </source>
</evidence>
<dbReference type="InterPro" id="IPR002528">
    <property type="entry name" value="MATE_fam"/>
</dbReference>